<reference evidence="2 3" key="1">
    <citation type="submission" date="2020-10" db="EMBL/GenBank/DDBJ databases">
        <title>Bacillus sp. HD4P25, an endophyte from a halophyte.</title>
        <authorList>
            <person name="Sun J.-Q."/>
        </authorList>
    </citation>
    <scope>NUCLEOTIDE SEQUENCE [LARGE SCALE GENOMIC DNA]</scope>
    <source>
        <strain evidence="2 3">YIM 93174</strain>
    </source>
</reference>
<dbReference type="Proteomes" id="UP001516662">
    <property type="component" value="Unassembled WGS sequence"/>
</dbReference>
<dbReference type="InterPro" id="IPR011437">
    <property type="entry name" value="DUF1540"/>
</dbReference>
<accession>A0ABR9QJE6</accession>
<dbReference type="RefSeq" id="WP_193536464.1">
    <property type="nucleotide sequence ID" value="NZ_JADCLJ010000020.1"/>
</dbReference>
<protein>
    <submittedName>
        <fullName evidence="2">DUF1540 domain-containing protein</fullName>
    </submittedName>
</protein>
<evidence type="ECO:0000313" key="2">
    <source>
        <dbReference type="EMBL" id="MBE4908617.1"/>
    </source>
</evidence>
<dbReference type="Pfam" id="PF07561">
    <property type="entry name" value="DUF1540"/>
    <property type="match status" value="1"/>
</dbReference>
<keyword evidence="3" id="KW-1185">Reference proteome</keyword>
<name>A0ABR9QJE6_9BACI</name>
<organism evidence="2 3">
    <name type="scientific">Litchfieldia luteola</name>
    <dbReference type="NCBI Taxonomy" id="682179"/>
    <lineage>
        <taxon>Bacteria</taxon>
        <taxon>Bacillati</taxon>
        <taxon>Bacillota</taxon>
        <taxon>Bacilli</taxon>
        <taxon>Bacillales</taxon>
        <taxon>Bacillaceae</taxon>
        <taxon>Litchfieldia</taxon>
    </lineage>
</organism>
<feature type="domain" description="DUF1540" evidence="1">
    <location>
        <begin position="6"/>
        <end position="65"/>
    </location>
</feature>
<evidence type="ECO:0000313" key="3">
    <source>
        <dbReference type="Proteomes" id="UP001516662"/>
    </source>
</evidence>
<proteinExistence type="predicted"/>
<sequence length="70" mass="7886">MPNVEVSCSISNCTFYGEGNVCRAEKIMVDLDRHSSYNSEFGEELGYKDHIDEAVKSAQTCCRTFKPKES</sequence>
<dbReference type="EMBL" id="JADCLJ010000020">
    <property type="protein sequence ID" value="MBE4908617.1"/>
    <property type="molecule type" value="Genomic_DNA"/>
</dbReference>
<gene>
    <name evidence="2" type="ORF">IMZ08_11175</name>
</gene>
<evidence type="ECO:0000259" key="1">
    <source>
        <dbReference type="Pfam" id="PF07561"/>
    </source>
</evidence>
<comment type="caution">
    <text evidence="2">The sequence shown here is derived from an EMBL/GenBank/DDBJ whole genome shotgun (WGS) entry which is preliminary data.</text>
</comment>